<evidence type="ECO:0000313" key="7">
    <source>
        <dbReference type="EMBL" id="CDW89159.1"/>
    </source>
</evidence>
<organism evidence="7 8">
    <name type="scientific">Stylonychia lemnae</name>
    <name type="common">Ciliate</name>
    <dbReference type="NCBI Taxonomy" id="5949"/>
    <lineage>
        <taxon>Eukaryota</taxon>
        <taxon>Sar</taxon>
        <taxon>Alveolata</taxon>
        <taxon>Ciliophora</taxon>
        <taxon>Intramacronucleata</taxon>
        <taxon>Spirotrichea</taxon>
        <taxon>Stichotrichia</taxon>
        <taxon>Sporadotrichida</taxon>
        <taxon>Oxytrichidae</taxon>
        <taxon>Stylonychinae</taxon>
        <taxon>Stylonychia</taxon>
    </lineage>
</organism>
<comment type="subcellular location">
    <subcellularLocation>
        <location evidence="1">Endomembrane system</location>
    </subcellularLocation>
</comment>
<dbReference type="PANTHER" id="PTHR11753">
    <property type="entry name" value="ADAPTOR COMPLEXES SMALL SUBUNIT FAMILY"/>
    <property type="match status" value="1"/>
</dbReference>
<accession>A0A078B3U3</accession>
<dbReference type="Gene3D" id="3.30.450.60">
    <property type="match status" value="1"/>
</dbReference>
<sequence>MYRVYATLTFVFVIDDAESELAVLDLIQVLVEVLDKCFENLNYIIDEIVVDGMVTETNINEIVSVLKSMNDYALEK</sequence>
<dbReference type="SUPFAM" id="SSF64356">
    <property type="entry name" value="SNARE-like"/>
    <property type="match status" value="1"/>
</dbReference>
<keyword evidence="4" id="KW-0653">Protein transport</keyword>
<evidence type="ECO:0000256" key="2">
    <source>
        <dbReference type="ARBA" id="ARBA00006972"/>
    </source>
</evidence>
<keyword evidence="3" id="KW-0813">Transport</keyword>
<feature type="domain" description="AP complex mu/sigma subunit" evidence="6">
    <location>
        <begin position="1"/>
        <end position="70"/>
    </location>
</feature>
<evidence type="ECO:0000313" key="8">
    <source>
        <dbReference type="Proteomes" id="UP000039865"/>
    </source>
</evidence>
<keyword evidence="8" id="KW-1185">Reference proteome</keyword>
<dbReference type="EMBL" id="CCKQ01017296">
    <property type="protein sequence ID" value="CDW89159.1"/>
    <property type="molecule type" value="Genomic_DNA"/>
</dbReference>
<dbReference type="AlphaFoldDB" id="A0A078B3U3"/>
<dbReference type="OrthoDB" id="371463at2759"/>
<dbReference type="GO" id="GO:0012505">
    <property type="term" value="C:endomembrane system"/>
    <property type="evidence" value="ECO:0007669"/>
    <property type="project" value="UniProtKB-SubCell"/>
</dbReference>
<comment type="similarity">
    <text evidence="2">Belongs to the adaptor complexes small subunit family.</text>
</comment>
<name>A0A078B3U3_STYLE</name>
<evidence type="ECO:0000256" key="5">
    <source>
        <dbReference type="ARBA" id="ARBA00023136"/>
    </source>
</evidence>
<protein>
    <submittedName>
        <fullName evidence="7">Ap-3 complex subunit sigma-2</fullName>
    </submittedName>
</protein>
<proteinExistence type="inferred from homology"/>
<evidence type="ECO:0000256" key="1">
    <source>
        <dbReference type="ARBA" id="ARBA00004308"/>
    </source>
</evidence>
<keyword evidence="5" id="KW-0472">Membrane</keyword>
<dbReference type="GO" id="GO:0015031">
    <property type="term" value="P:protein transport"/>
    <property type="evidence" value="ECO:0007669"/>
    <property type="project" value="UniProtKB-KW"/>
</dbReference>
<dbReference type="InParanoid" id="A0A078B3U3"/>
<dbReference type="InterPro" id="IPR016635">
    <property type="entry name" value="AP_complex_ssu"/>
</dbReference>
<dbReference type="InterPro" id="IPR022775">
    <property type="entry name" value="AP_mu_sigma_su"/>
</dbReference>
<evidence type="ECO:0000259" key="6">
    <source>
        <dbReference type="Pfam" id="PF01217"/>
    </source>
</evidence>
<dbReference type="Proteomes" id="UP000039865">
    <property type="component" value="Unassembled WGS sequence"/>
</dbReference>
<evidence type="ECO:0000256" key="3">
    <source>
        <dbReference type="ARBA" id="ARBA00022448"/>
    </source>
</evidence>
<gene>
    <name evidence="7" type="primary">Contig16616.g17699</name>
    <name evidence="7" type="ORF">STYLEM_18290</name>
</gene>
<dbReference type="InterPro" id="IPR011012">
    <property type="entry name" value="Longin-like_dom_sf"/>
</dbReference>
<dbReference type="Pfam" id="PF01217">
    <property type="entry name" value="Clat_adaptor_s"/>
    <property type="match status" value="1"/>
</dbReference>
<reference evidence="7 8" key="1">
    <citation type="submission" date="2014-06" db="EMBL/GenBank/DDBJ databases">
        <authorList>
            <person name="Swart Estienne"/>
        </authorList>
    </citation>
    <scope>NUCLEOTIDE SEQUENCE [LARGE SCALE GENOMIC DNA]</scope>
    <source>
        <strain evidence="7 8">130c</strain>
    </source>
</reference>
<evidence type="ECO:0000256" key="4">
    <source>
        <dbReference type="ARBA" id="ARBA00022927"/>
    </source>
</evidence>